<comment type="subcellular location">
    <subcellularLocation>
        <location evidence="1">Cell envelope</location>
    </subcellularLocation>
    <subcellularLocation>
        <location evidence="2">Membrane</location>
    </subcellularLocation>
</comment>
<dbReference type="PANTHER" id="PTHR48059">
    <property type="entry name" value="POLYGALACTURONASE INHIBITOR 1"/>
    <property type="match status" value="1"/>
</dbReference>
<dbReference type="KEGG" id="fcy:FRACYDRAFT_142707"/>
<evidence type="ECO:0000313" key="7">
    <source>
        <dbReference type="Proteomes" id="UP000095751"/>
    </source>
</evidence>
<evidence type="ECO:0000256" key="2">
    <source>
        <dbReference type="ARBA" id="ARBA00004370"/>
    </source>
</evidence>
<dbReference type="InterPro" id="IPR051848">
    <property type="entry name" value="PGIP"/>
</dbReference>
<name>A0A1E7FL16_9STRA</name>
<dbReference type="SUPFAM" id="SSF52058">
    <property type="entry name" value="L domain-like"/>
    <property type="match status" value="1"/>
</dbReference>
<keyword evidence="3" id="KW-0732">Signal</keyword>
<evidence type="ECO:0000256" key="4">
    <source>
        <dbReference type="ARBA" id="ARBA00022737"/>
    </source>
</evidence>
<proteinExistence type="predicted"/>
<evidence type="ECO:0000256" key="5">
    <source>
        <dbReference type="ARBA" id="ARBA00023136"/>
    </source>
</evidence>
<dbReference type="Gene3D" id="3.80.10.10">
    <property type="entry name" value="Ribonuclease Inhibitor"/>
    <property type="match status" value="1"/>
</dbReference>
<dbReference type="EMBL" id="KV784356">
    <property type="protein sequence ID" value="OEU18862.1"/>
    <property type="molecule type" value="Genomic_DNA"/>
</dbReference>
<keyword evidence="7" id="KW-1185">Reference proteome</keyword>
<gene>
    <name evidence="6" type="ORF">FRACYDRAFT_142707</name>
</gene>
<dbReference type="InterPro" id="IPR001611">
    <property type="entry name" value="Leu-rich_rpt"/>
</dbReference>
<protein>
    <submittedName>
        <fullName evidence="6">L domain-like protein</fullName>
    </submittedName>
</protein>
<evidence type="ECO:0000256" key="3">
    <source>
        <dbReference type="ARBA" id="ARBA00022729"/>
    </source>
</evidence>
<dbReference type="Pfam" id="PF00560">
    <property type="entry name" value="LRR_1"/>
    <property type="match status" value="1"/>
</dbReference>
<feature type="non-terminal residue" evidence="6">
    <location>
        <position position="1"/>
    </location>
</feature>
<keyword evidence="4" id="KW-0677">Repeat</keyword>
<dbReference type="FunFam" id="3.80.10.10:FF:000400">
    <property type="entry name" value="Nuclear pore complex protein NUP107"/>
    <property type="match status" value="1"/>
</dbReference>
<evidence type="ECO:0000313" key="6">
    <source>
        <dbReference type="EMBL" id="OEU18862.1"/>
    </source>
</evidence>
<evidence type="ECO:0000256" key="1">
    <source>
        <dbReference type="ARBA" id="ARBA00004196"/>
    </source>
</evidence>
<dbReference type="Proteomes" id="UP000095751">
    <property type="component" value="Unassembled WGS sequence"/>
</dbReference>
<dbReference type="InterPro" id="IPR032675">
    <property type="entry name" value="LRR_dom_sf"/>
</dbReference>
<dbReference type="AlphaFoldDB" id="A0A1E7FL16"/>
<sequence length="130" mass="13865">WHGLTCNEGGQITKIELDTNGLTGSFPPETALLKETLITIDLYNNIVHNADELEGTIPSEIGNLSKLASFSTANCGLSGSIPSEIGSMTNMIQLWLNDNKLTGAIPSELGNSVSTKILKLHNNELVGDMP</sequence>
<dbReference type="InParanoid" id="A0A1E7FL16"/>
<organism evidence="6 7">
    <name type="scientific">Fragilariopsis cylindrus CCMP1102</name>
    <dbReference type="NCBI Taxonomy" id="635003"/>
    <lineage>
        <taxon>Eukaryota</taxon>
        <taxon>Sar</taxon>
        <taxon>Stramenopiles</taxon>
        <taxon>Ochrophyta</taxon>
        <taxon>Bacillariophyta</taxon>
        <taxon>Bacillariophyceae</taxon>
        <taxon>Bacillariophycidae</taxon>
        <taxon>Bacillariales</taxon>
        <taxon>Bacillariaceae</taxon>
        <taxon>Fragilariopsis</taxon>
    </lineage>
</organism>
<dbReference type="GO" id="GO:0016020">
    <property type="term" value="C:membrane"/>
    <property type="evidence" value="ECO:0007669"/>
    <property type="project" value="UniProtKB-SubCell"/>
</dbReference>
<dbReference type="PANTHER" id="PTHR48059:SF30">
    <property type="entry name" value="OS06G0587000 PROTEIN"/>
    <property type="match status" value="1"/>
</dbReference>
<feature type="non-terminal residue" evidence="6">
    <location>
        <position position="130"/>
    </location>
</feature>
<keyword evidence="5" id="KW-0472">Membrane</keyword>
<dbReference type="OrthoDB" id="46376at2759"/>
<reference evidence="6 7" key="1">
    <citation type="submission" date="2016-09" db="EMBL/GenBank/DDBJ databases">
        <title>Extensive genetic diversity and differential bi-allelic expression allows diatom success in the polar Southern Ocean.</title>
        <authorList>
            <consortium name="DOE Joint Genome Institute"/>
            <person name="Mock T."/>
            <person name="Otillar R.P."/>
            <person name="Strauss J."/>
            <person name="Dupont C."/>
            <person name="Frickenhaus S."/>
            <person name="Maumus F."/>
            <person name="Mcmullan M."/>
            <person name="Sanges R."/>
            <person name="Schmutz J."/>
            <person name="Toseland A."/>
            <person name="Valas R."/>
            <person name="Veluchamy A."/>
            <person name="Ward B.J."/>
            <person name="Allen A."/>
            <person name="Barry K."/>
            <person name="Falciatore A."/>
            <person name="Ferrante M."/>
            <person name="Fortunato A.E."/>
            <person name="Gloeckner G."/>
            <person name="Gruber A."/>
            <person name="Hipkin R."/>
            <person name="Janech M."/>
            <person name="Kroth P."/>
            <person name="Leese F."/>
            <person name="Lindquist E."/>
            <person name="Lyon B.R."/>
            <person name="Martin J."/>
            <person name="Mayer C."/>
            <person name="Parker M."/>
            <person name="Quesneville H."/>
            <person name="Raymond J."/>
            <person name="Uhlig C."/>
            <person name="Valentin K.U."/>
            <person name="Worden A.Z."/>
            <person name="Armbrust E.V."/>
            <person name="Bowler C."/>
            <person name="Green B."/>
            <person name="Moulton V."/>
            <person name="Van Oosterhout C."/>
            <person name="Grigoriev I."/>
        </authorList>
    </citation>
    <scope>NUCLEOTIDE SEQUENCE [LARGE SCALE GENOMIC DNA]</scope>
    <source>
        <strain evidence="6 7">CCMP1102</strain>
    </source>
</reference>
<accession>A0A1E7FL16</accession>